<keyword evidence="2" id="KW-0456">Lyase</keyword>
<reference evidence="2 3" key="1">
    <citation type="submission" date="2014-02" db="EMBL/GenBank/DDBJ databases">
        <title>The small core and large imbalanced accessory genome model reveals a collaborative survival strategy of Sorangium cellulosum strains in nature.</title>
        <authorList>
            <person name="Han K."/>
            <person name="Peng R."/>
            <person name="Blom J."/>
            <person name="Li Y.-Z."/>
        </authorList>
    </citation>
    <scope>NUCLEOTIDE SEQUENCE [LARGE SCALE GENOMIC DNA]</scope>
    <source>
        <strain evidence="2 3">So0157-25</strain>
    </source>
</reference>
<evidence type="ECO:0000313" key="2">
    <source>
        <dbReference type="EMBL" id="KYF51316.1"/>
    </source>
</evidence>
<protein>
    <submittedName>
        <fullName evidence="2">Lyase</fullName>
    </submittedName>
</protein>
<name>A0A150P6S7_SORCE</name>
<proteinExistence type="predicted"/>
<sequence>MSAEFGGVIVYVPDAVEAAAFYERAFGFERKFVSGDNDYCQMQGEVPLGFVREDFAQKSLPEFVKNRAGARPPGFEICVANKDVDAAFKRAVEAGATPVAEPHDVPWGQRISYVRDLNGVLVEICSPWSIP</sequence>
<dbReference type="PROSITE" id="PS51819">
    <property type="entry name" value="VOC"/>
    <property type="match status" value="1"/>
</dbReference>
<gene>
    <name evidence="2" type="ORF">BE08_45425</name>
</gene>
<dbReference type="GO" id="GO:0016829">
    <property type="term" value="F:lyase activity"/>
    <property type="evidence" value="ECO:0007669"/>
    <property type="project" value="UniProtKB-KW"/>
</dbReference>
<feature type="domain" description="VOC" evidence="1">
    <location>
        <begin position="4"/>
        <end position="127"/>
    </location>
</feature>
<dbReference type="Proteomes" id="UP000075420">
    <property type="component" value="Unassembled WGS sequence"/>
</dbReference>
<dbReference type="InterPro" id="IPR037523">
    <property type="entry name" value="VOC_core"/>
</dbReference>
<dbReference type="PANTHER" id="PTHR36503:SF3">
    <property type="entry name" value="BLR0126 PROTEIN"/>
    <property type="match status" value="1"/>
</dbReference>
<dbReference type="InterPro" id="IPR004360">
    <property type="entry name" value="Glyas_Fos-R_dOase_dom"/>
</dbReference>
<dbReference type="PANTHER" id="PTHR36503">
    <property type="entry name" value="BLR2520 PROTEIN"/>
    <property type="match status" value="1"/>
</dbReference>
<dbReference type="Gene3D" id="3.10.180.10">
    <property type="entry name" value="2,3-Dihydroxybiphenyl 1,2-Dioxygenase, domain 1"/>
    <property type="match status" value="1"/>
</dbReference>
<dbReference type="EMBL" id="JELY01002886">
    <property type="protein sequence ID" value="KYF51316.1"/>
    <property type="molecule type" value="Genomic_DNA"/>
</dbReference>
<evidence type="ECO:0000313" key="3">
    <source>
        <dbReference type="Proteomes" id="UP000075420"/>
    </source>
</evidence>
<dbReference type="InterPro" id="IPR029068">
    <property type="entry name" value="Glyas_Bleomycin-R_OHBP_Dase"/>
</dbReference>
<dbReference type="Pfam" id="PF00903">
    <property type="entry name" value="Glyoxalase"/>
    <property type="match status" value="1"/>
</dbReference>
<dbReference type="AlphaFoldDB" id="A0A150P6S7"/>
<comment type="caution">
    <text evidence="2">The sequence shown here is derived from an EMBL/GenBank/DDBJ whole genome shotgun (WGS) entry which is preliminary data.</text>
</comment>
<accession>A0A150P6S7</accession>
<evidence type="ECO:0000259" key="1">
    <source>
        <dbReference type="PROSITE" id="PS51819"/>
    </source>
</evidence>
<organism evidence="2 3">
    <name type="scientific">Sorangium cellulosum</name>
    <name type="common">Polyangium cellulosum</name>
    <dbReference type="NCBI Taxonomy" id="56"/>
    <lineage>
        <taxon>Bacteria</taxon>
        <taxon>Pseudomonadati</taxon>
        <taxon>Myxococcota</taxon>
        <taxon>Polyangia</taxon>
        <taxon>Polyangiales</taxon>
        <taxon>Polyangiaceae</taxon>
        <taxon>Sorangium</taxon>
    </lineage>
</organism>
<dbReference type="SUPFAM" id="SSF54593">
    <property type="entry name" value="Glyoxalase/Bleomycin resistance protein/Dihydroxybiphenyl dioxygenase"/>
    <property type="match status" value="1"/>
</dbReference>